<name>A0A1I2QL36_9BACT</name>
<dbReference type="Proteomes" id="UP000198724">
    <property type="component" value="Unassembled WGS sequence"/>
</dbReference>
<dbReference type="AlphaFoldDB" id="A0A1I2QL36"/>
<keyword evidence="2" id="KW-1185">Reference proteome</keyword>
<sequence>MVVEDKVDFEQIRKRLESDQELLGIFNPNNSREDIIDKFNDVLDQALLDFIDTKLDLYNKLSEDKANATLKRLWFNSLYDARIRGLGSRQ</sequence>
<evidence type="ECO:0000313" key="2">
    <source>
        <dbReference type="Proteomes" id="UP000198724"/>
    </source>
</evidence>
<evidence type="ECO:0000313" key="1">
    <source>
        <dbReference type="EMBL" id="SFG28353.1"/>
    </source>
</evidence>
<protein>
    <submittedName>
        <fullName evidence="1">Type I restriction enzyme, R subunit</fullName>
    </submittedName>
</protein>
<gene>
    <name evidence="1" type="ORF">SAMN05421739_10229</name>
</gene>
<dbReference type="EMBL" id="FOOT01000002">
    <property type="protein sequence ID" value="SFG28353.1"/>
    <property type="molecule type" value="Genomic_DNA"/>
</dbReference>
<proteinExistence type="predicted"/>
<dbReference type="STRING" id="1436961.SAMN05421739_10229"/>
<accession>A0A1I2QL36</accession>
<reference evidence="2" key="1">
    <citation type="submission" date="2016-10" db="EMBL/GenBank/DDBJ databases">
        <authorList>
            <person name="Varghese N."/>
            <person name="Submissions S."/>
        </authorList>
    </citation>
    <scope>NUCLEOTIDE SEQUENCE [LARGE SCALE GENOMIC DNA]</scope>
    <source>
        <strain evidence="2">LP51</strain>
    </source>
</reference>
<organism evidence="1 2">
    <name type="scientific">Pontibacter chinhatensis</name>
    <dbReference type="NCBI Taxonomy" id="1436961"/>
    <lineage>
        <taxon>Bacteria</taxon>
        <taxon>Pseudomonadati</taxon>
        <taxon>Bacteroidota</taxon>
        <taxon>Cytophagia</taxon>
        <taxon>Cytophagales</taxon>
        <taxon>Hymenobacteraceae</taxon>
        <taxon>Pontibacter</taxon>
    </lineage>
</organism>